<accession>A0A6I8V2A0</accession>
<feature type="signal peptide" evidence="1">
    <location>
        <begin position="1"/>
        <end position="26"/>
    </location>
</feature>
<name>A0A6I8V2A0_DROPS</name>
<dbReference type="AlphaFoldDB" id="A0A6I8V2A0"/>
<dbReference type="KEGG" id="dpo:6896972"/>
<sequence>MNSSGALLAMGLVLFLGVILNRSTSGAPVLDELDSPSVIKEFGGLAEFFSQRRKPPRQMPLSKNMTREQRIEWNKNCELYGTPCELAEQCCTRICLVATRECGAPAVPIKPWS</sequence>
<dbReference type="InParanoid" id="A0A6I8V2A0"/>
<dbReference type="Proteomes" id="UP000001819">
    <property type="component" value="Chromosome 2"/>
</dbReference>
<evidence type="ECO:0000313" key="3">
    <source>
        <dbReference type="RefSeq" id="XP_002137157.2"/>
    </source>
</evidence>
<keyword evidence="2" id="KW-1185">Reference proteome</keyword>
<evidence type="ECO:0000256" key="1">
    <source>
        <dbReference type="SAM" id="SignalP"/>
    </source>
</evidence>
<organism evidence="2 3">
    <name type="scientific">Drosophila pseudoobscura pseudoobscura</name>
    <name type="common">Fruit fly</name>
    <dbReference type="NCBI Taxonomy" id="46245"/>
    <lineage>
        <taxon>Eukaryota</taxon>
        <taxon>Metazoa</taxon>
        <taxon>Ecdysozoa</taxon>
        <taxon>Arthropoda</taxon>
        <taxon>Hexapoda</taxon>
        <taxon>Insecta</taxon>
        <taxon>Pterygota</taxon>
        <taxon>Neoptera</taxon>
        <taxon>Endopterygota</taxon>
        <taxon>Diptera</taxon>
        <taxon>Brachycera</taxon>
        <taxon>Muscomorpha</taxon>
        <taxon>Ephydroidea</taxon>
        <taxon>Drosophilidae</taxon>
        <taxon>Drosophila</taxon>
        <taxon>Sophophora</taxon>
    </lineage>
</organism>
<proteinExistence type="predicted"/>
<evidence type="ECO:0008006" key="4">
    <source>
        <dbReference type="Google" id="ProtNLM"/>
    </source>
</evidence>
<reference evidence="3" key="2">
    <citation type="submission" date="2025-08" db="UniProtKB">
        <authorList>
            <consortium name="RefSeq"/>
        </authorList>
    </citation>
    <scope>IDENTIFICATION</scope>
    <source>
        <strain evidence="3">MV-25-SWS-2005</strain>
        <tissue evidence="3">Whole body</tissue>
    </source>
</reference>
<dbReference type="RefSeq" id="XP_002137157.2">
    <property type="nucleotide sequence ID" value="XM_002137121.3"/>
</dbReference>
<evidence type="ECO:0000313" key="2">
    <source>
        <dbReference type="Proteomes" id="UP000001819"/>
    </source>
</evidence>
<protein>
    <recommendedName>
        <fullName evidence="4">Conotoxin</fullName>
    </recommendedName>
</protein>
<keyword evidence="1" id="KW-0732">Signal</keyword>
<gene>
    <name evidence="3" type="primary">LOC6896972</name>
</gene>
<reference evidence="2" key="1">
    <citation type="submission" date="2024-06" db="UniProtKB">
        <authorList>
            <consortium name="RefSeq"/>
        </authorList>
    </citation>
    <scope>NUCLEOTIDE SEQUENCE [LARGE SCALE GENOMIC DNA]</scope>
    <source>
        <strain evidence="2">MV2-25</strain>
    </source>
</reference>
<feature type="chain" id="PRO_5026218971" description="Conotoxin" evidence="1">
    <location>
        <begin position="27"/>
        <end position="113"/>
    </location>
</feature>